<dbReference type="CDD" id="cd01098">
    <property type="entry name" value="PAN_AP_plant"/>
    <property type="match status" value="1"/>
</dbReference>
<evidence type="ECO:0000256" key="3">
    <source>
        <dbReference type="ARBA" id="ARBA00022527"/>
    </source>
</evidence>
<dbReference type="SMART" id="SM00473">
    <property type="entry name" value="PAN_AP"/>
    <property type="match status" value="1"/>
</dbReference>
<dbReference type="PROSITE" id="PS50011">
    <property type="entry name" value="PROTEIN_KINASE_DOM"/>
    <property type="match status" value="1"/>
</dbReference>
<keyword evidence="12" id="KW-0812">Transmembrane</keyword>
<dbReference type="PROSITE" id="PS50927">
    <property type="entry name" value="BULB_LECTIN"/>
    <property type="match status" value="1"/>
</dbReference>
<dbReference type="InterPro" id="IPR008271">
    <property type="entry name" value="Ser/Thr_kinase_AS"/>
</dbReference>
<dbReference type="InterPro" id="IPR000719">
    <property type="entry name" value="Prot_kinase_dom"/>
</dbReference>
<dbReference type="EMBL" id="JACEIK010000229">
    <property type="protein sequence ID" value="MCD7452937.1"/>
    <property type="molecule type" value="Genomic_DNA"/>
</dbReference>
<gene>
    <name evidence="16" type="ORF">HAX54_018764</name>
</gene>
<dbReference type="SMART" id="SM00108">
    <property type="entry name" value="B_lectin"/>
    <property type="match status" value="1"/>
</dbReference>
<evidence type="ECO:0000259" key="14">
    <source>
        <dbReference type="PROSITE" id="PS50927"/>
    </source>
</evidence>
<dbReference type="InterPro" id="IPR011009">
    <property type="entry name" value="Kinase-like_dom_sf"/>
</dbReference>
<evidence type="ECO:0000259" key="13">
    <source>
        <dbReference type="PROSITE" id="PS50011"/>
    </source>
</evidence>
<feature type="domain" description="Protein kinase" evidence="13">
    <location>
        <begin position="511"/>
        <end position="787"/>
    </location>
</feature>
<dbReference type="Pfam" id="PF08276">
    <property type="entry name" value="PAN_2"/>
    <property type="match status" value="1"/>
</dbReference>
<comment type="catalytic activity">
    <reaction evidence="11">
        <text>L-threonyl-[protein] + ATP = O-phospho-L-threonyl-[protein] + ADP + H(+)</text>
        <dbReference type="Rhea" id="RHEA:46608"/>
        <dbReference type="Rhea" id="RHEA-COMP:11060"/>
        <dbReference type="Rhea" id="RHEA-COMP:11605"/>
        <dbReference type="ChEBI" id="CHEBI:15378"/>
        <dbReference type="ChEBI" id="CHEBI:30013"/>
        <dbReference type="ChEBI" id="CHEBI:30616"/>
        <dbReference type="ChEBI" id="CHEBI:61977"/>
        <dbReference type="ChEBI" id="CHEBI:456216"/>
        <dbReference type="EC" id="2.7.11.1"/>
    </reaction>
</comment>
<dbReference type="InterPro" id="IPR000858">
    <property type="entry name" value="S_locus_glycoprot_dom"/>
</dbReference>
<feature type="domain" description="Apple" evidence="15">
    <location>
        <begin position="343"/>
        <end position="425"/>
    </location>
</feature>
<dbReference type="InterPro" id="IPR024171">
    <property type="entry name" value="SRK-like_kinase"/>
</dbReference>
<evidence type="ECO:0000256" key="5">
    <source>
        <dbReference type="ARBA" id="ARBA00022729"/>
    </source>
</evidence>
<dbReference type="Gene3D" id="3.30.200.20">
    <property type="entry name" value="Phosphorylase Kinase, domain 1"/>
    <property type="match status" value="1"/>
</dbReference>
<evidence type="ECO:0000256" key="8">
    <source>
        <dbReference type="ARBA" id="ARBA00022840"/>
    </source>
</evidence>
<keyword evidence="9" id="KW-1015">Disulfide bond</keyword>
<reference evidence="16 17" key="1">
    <citation type="journal article" date="2021" name="BMC Genomics">
        <title>Datura genome reveals duplications of psychoactive alkaloid biosynthetic genes and high mutation rate following tissue culture.</title>
        <authorList>
            <person name="Rajewski A."/>
            <person name="Carter-House D."/>
            <person name="Stajich J."/>
            <person name="Litt A."/>
        </authorList>
    </citation>
    <scope>NUCLEOTIDE SEQUENCE [LARGE SCALE GENOMIC DNA]</scope>
    <source>
        <strain evidence="16">AR-01</strain>
    </source>
</reference>
<name>A0ABS8S1N8_DATST</name>
<dbReference type="Pfam" id="PF00954">
    <property type="entry name" value="S_locus_glycop"/>
    <property type="match status" value="1"/>
</dbReference>
<dbReference type="PANTHER" id="PTHR27002">
    <property type="entry name" value="RECEPTOR-LIKE SERINE/THREONINE-PROTEIN KINASE SD1-8"/>
    <property type="match status" value="1"/>
</dbReference>
<evidence type="ECO:0000256" key="2">
    <source>
        <dbReference type="ARBA" id="ARBA00022475"/>
    </source>
</evidence>
<dbReference type="PROSITE" id="PS50948">
    <property type="entry name" value="PAN"/>
    <property type="match status" value="1"/>
</dbReference>
<evidence type="ECO:0000256" key="12">
    <source>
        <dbReference type="SAM" id="Phobius"/>
    </source>
</evidence>
<evidence type="ECO:0000313" key="16">
    <source>
        <dbReference type="EMBL" id="MCD7452937.1"/>
    </source>
</evidence>
<evidence type="ECO:0000256" key="1">
    <source>
        <dbReference type="ARBA" id="ARBA00004251"/>
    </source>
</evidence>
<keyword evidence="8 11" id="KW-0067">ATP-binding</keyword>
<feature type="transmembrane region" description="Helical" evidence="12">
    <location>
        <begin position="12"/>
        <end position="34"/>
    </location>
</feature>
<evidence type="ECO:0000256" key="9">
    <source>
        <dbReference type="ARBA" id="ARBA00023157"/>
    </source>
</evidence>
<evidence type="ECO:0000256" key="11">
    <source>
        <dbReference type="PIRNR" id="PIRNR000641"/>
    </source>
</evidence>
<dbReference type="EC" id="2.7.11.1" evidence="11"/>
<dbReference type="SUPFAM" id="SSF51110">
    <property type="entry name" value="alpha-D-mannose-specific plant lectins"/>
    <property type="match status" value="1"/>
</dbReference>
<dbReference type="PROSITE" id="PS00108">
    <property type="entry name" value="PROTEIN_KINASE_ST"/>
    <property type="match status" value="1"/>
</dbReference>
<organism evidence="16 17">
    <name type="scientific">Datura stramonium</name>
    <name type="common">Jimsonweed</name>
    <name type="synonym">Common thornapple</name>
    <dbReference type="NCBI Taxonomy" id="4076"/>
    <lineage>
        <taxon>Eukaryota</taxon>
        <taxon>Viridiplantae</taxon>
        <taxon>Streptophyta</taxon>
        <taxon>Embryophyta</taxon>
        <taxon>Tracheophyta</taxon>
        <taxon>Spermatophyta</taxon>
        <taxon>Magnoliopsida</taxon>
        <taxon>eudicotyledons</taxon>
        <taxon>Gunneridae</taxon>
        <taxon>Pentapetalae</taxon>
        <taxon>asterids</taxon>
        <taxon>lamiids</taxon>
        <taxon>Solanales</taxon>
        <taxon>Solanaceae</taxon>
        <taxon>Solanoideae</taxon>
        <taxon>Datureae</taxon>
        <taxon>Datura</taxon>
    </lineage>
</organism>
<evidence type="ECO:0000256" key="4">
    <source>
        <dbReference type="ARBA" id="ARBA00022679"/>
    </source>
</evidence>
<dbReference type="PIRSF" id="PIRSF000641">
    <property type="entry name" value="SRK"/>
    <property type="match status" value="1"/>
</dbReference>
<dbReference type="InterPro" id="IPR001245">
    <property type="entry name" value="Ser-Thr/Tyr_kinase_cat_dom"/>
</dbReference>
<dbReference type="PANTHER" id="PTHR27002:SF1055">
    <property type="entry name" value="RECEPTOR-LIKE SERINE_THREONINE-PROTEIN KINASE"/>
    <property type="match status" value="1"/>
</dbReference>
<evidence type="ECO:0000256" key="6">
    <source>
        <dbReference type="ARBA" id="ARBA00022741"/>
    </source>
</evidence>
<proteinExistence type="inferred from homology"/>
<keyword evidence="10" id="KW-0325">Glycoprotein</keyword>
<feature type="transmembrane region" description="Helical" evidence="12">
    <location>
        <begin position="437"/>
        <end position="460"/>
    </location>
</feature>
<comment type="catalytic activity">
    <reaction evidence="11">
        <text>L-seryl-[protein] + ATP = O-phospho-L-seryl-[protein] + ADP + H(+)</text>
        <dbReference type="Rhea" id="RHEA:17989"/>
        <dbReference type="Rhea" id="RHEA-COMP:9863"/>
        <dbReference type="Rhea" id="RHEA-COMP:11604"/>
        <dbReference type="ChEBI" id="CHEBI:15378"/>
        <dbReference type="ChEBI" id="CHEBI:29999"/>
        <dbReference type="ChEBI" id="CHEBI:30616"/>
        <dbReference type="ChEBI" id="CHEBI:83421"/>
        <dbReference type="ChEBI" id="CHEBI:456216"/>
        <dbReference type="EC" id="2.7.11.1"/>
    </reaction>
</comment>
<keyword evidence="5" id="KW-0732">Signal</keyword>
<keyword evidence="2" id="KW-1003">Cell membrane</keyword>
<evidence type="ECO:0000313" key="17">
    <source>
        <dbReference type="Proteomes" id="UP000823775"/>
    </source>
</evidence>
<keyword evidence="17" id="KW-1185">Reference proteome</keyword>
<keyword evidence="12" id="KW-1133">Transmembrane helix</keyword>
<evidence type="ECO:0000256" key="7">
    <source>
        <dbReference type="ARBA" id="ARBA00022777"/>
    </source>
</evidence>
<dbReference type="InterPro" id="IPR003609">
    <property type="entry name" value="Pan_app"/>
</dbReference>
<dbReference type="SUPFAM" id="SSF56112">
    <property type="entry name" value="Protein kinase-like (PK-like)"/>
    <property type="match status" value="1"/>
</dbReference>
<dbReference type="InterPro" id="IPR001480">
    <property type="entry name" value="Bulb-type_lectin_dom"/>
</dbReference>
<comment type="subcellular location">
    <subcellularLocation>
        <location evidence="1">Cell membrane</location>
        <topology evidence="1">Single-pass type I membrane protein</topology>
    </subcellularLocation>
</comment>
<comment type="similarity">
    <text evidence="11">Belongs to the protein kinase superfamily. Ser/Thr protein kinase family.</text>
</comment>
<dbReference type="Gene3D" id="1.10.510.10">
    <property type="entry name" value="Transferase(Phosphotransferase) domain 1"/>
    <property type="match status" value="1"/>
</dbReference>
<keyword evidence="7 11" id="KW-0418">Kinase</keyword>
<protein>
    <recommendedName>
        <fullName evidence="11">Receptor-like serine/threonine-protein kinase</fullName>
        <ecNumber evidence="11">2.7.11.1</ecNumber>
    </recommendedName>
</protein>
<evidence type="ECO:0000256" key="10">
    <source>
        <dbReference type="ARBA" id="ARBA00023180"/>
    </source>
</evidence>
<dbReference type="CDD" id="cd00028">
    <property type="entry name" value="B_lectin"/>
    <property type="match status" value="1"/>
</dbReference>
<sequence length="820" mass="93111">MITSNKNLQYFLVNILVCHTFFLGLCLSICSINSTQHLRDPETLWCPDNIFMLGFFSPGNTSNRYVGIWYNFSETTVVWVANRDKPLKDSSGVFKISEDGNLVVMNGMKEVLWTSNISFASRDVMNWTSQLQGGSLVLLDNPKNGSIMWQSYQHPSDTFLPKMKIPINSVRTGEKTGLRSWKSPLDPNFGDFSTSITANLPQLLIWKGGYIHWRSGQWNGQIFIGVKGMRSVHTGGYNVVDDEEGTVYLTGLSERKEVTMFVLDPSGNMVQSYWDEIERKWKFPWSAIEKDCDVYGTCGPFGSCNSLDSPICSCLRGFEPKNRDEWEKGNWTSGCVRRRSLQCDQQSNKTSIRDGFVKMGFMKVPDFAEWLPPKLEDECRSQCLSNCSCLAYAFDTGIGCMSWGGFLIDIQQFQASGTTLYIRVAHSELDHPGEIRLIVVLVTVSFFIVCVGVFLSWFCMSRQRGKMWFQSKRNNQLNGKKICLDENITNVDLEELPIFKFEVLAVSTDQFHENNKLGQGGFGPVYKGVLADGEEIAVKRLSTASGQGMEEFMNEVLLISRVQHRNLVKLLGCCIEKEEKMLIYEYLPNKSLDVFLFDQTHKEILDLSKRLRIIEGVGRGLLYLHRDSRIKIIHRDLKPSNILLDNDFIPKISDFGMARSFKCNQDQAETRKVAGTYGYMAPEYAIKGTFSEKSDVFSFGVLLLEIMSGQKVASFWNEEISLSLLGYAWEMWKENDLSNFIDQVIWDSNFEMVLTRCTHIGLLCVQEFARDRPTISTVLSMLSSEVISLPIPLQPAFANFYDDNNGGSVNYVTLTNLDGR</sequence>
<dbReference type="Pfam" id="PF01453">
    <property type="entry name" value="B_lectin"/>
    <property type="match status" value="1"/>
</dbReference>
<dbReference type="SMART" id="SM00220">
    <property type="entry name" value="S_TKc"/>
    <property type="match status" value="1"/>
</dbReference>
<dbReference type="Gene3D" id="2.90.10.10">
    <property type="entry name" value="Bulb-type lectin domain"/>
    <property type="match status" value="1"/>
</dbReference>
<keyword evidence="4 11" id="KW-0808">Transferase</keyword>
<evidence type="ECO:0000259" key="15">
    <source>
        <dbReference type="PROSITE" id="PS50948"/>
    </source>
</evidence>
<feature type="domain" description="Bulb-type lectin" evidence="14">
    <location>
        <begin position="29"/>
        <end position="151"/>
    </location>
</feature>
<comment type="caution">
    <text evidence="16">The sequence shown here is derived from an EMBL/GenBank/DDBJ whole genome shotgun (WGS) entry which is preliminary data.</text>
</comment>
<dbReference type="CDD" id="cd14066">
    <property type="entry name" value="STKc_IRAK"/>
    <property type="match status" value="1"/>
</dbReference>
<keyword evidence="12" id="KW-0472">Membrane</keyword>
<keyword evidence="6 11" id="KW-0547">Nucleotide-binding</keyword>
<keyword evidence="3 11" id="KW-0723">Serine/threonine-protein kinase</keyword>
<accession>A0ABS8S1N8</accession>
<dbReference type="Pfam" id="PF07714">
    <property type="entry name" value="PK_Tyr_Ser-Thr"/>
    <property type="match status" value="1"/>
</dbReference>
<dbReference type="Proteomes" id="UP000823775">
    <property type="component" value="Unassembled WGS sequence"/>
</dbReference>
<dbReference type="InterPro" id="IPR036426">
    <property type="entry name" value="Bulb-type_lectin_dom_sf"/>
</dbReference>